<dbReference type="GeneID" id="91009953"/>
<dbReference type="eggNOG" id="ENOG5032RH3">
    <property type="taxonomic scope" value="Bacteria"/>
</dbReference>
<dbReference type="HOGENOM" id="CLU_110652_0_0_6"/>
<reference evidence="2 4" key="4">
    <citation type="submission" date="2023-11" db="EMBL/GenBank/DDBJ databases">
        <title>MicrobeMod: A computational toolkit for identifying prokaryotic methylation and restriction-modification with nanopore sequencing.</title>
        <authorList>
            <person name="Crits-Christoph A."/>
            <person name="Kang S.C."/>
            <person name="Lee H."/>
            <person name="Ostrov N."/>
        </authorList>
    </citation>
    <scope>NUCLEOTIDE SEQUENCE [LARGE SCALE GENOMIC DNA]</scope>
    <source>
        <strain evidence="2 4">ATCC 33173</strain>
    </source>
</reference>
<dbReference type="KEGG" id="hel:HELO_2632"/>
<evidence type="ECO:0000313" key="2">
    <source>
        <dbReference type="EMBL" id="WPU48663.1"/>
    </source>
</evidence>
<evidence type="ECO:0000313" key="1">
    <source>
        <dbReference type="EMBL" id="CBV42516.1"/>
    </source>
</evidence>
<dbReference type="AlphaFoldDB" id="E1V337"/>
<organism evidence="1 3">
    <name type="scientific">Halomonas elongata (strain ATCC 33173 / DSM 2581 / NBRC 15536 / NCIMB 2198 / 1H9)</name>
    <dbReference type="NCBI Taxonomy" id="768066"/>
    <lineage>
        <taxon>Bacteria</taxon>
        <taxon>Pseudomonadati</taxon>
        <taxon>Pseudomonadota</taxon>
        <taxon>Gammaproteobacteria</taxon>
        <taxon>Oceanospirillales</taxon>
        <taxon>Halomonadaceae</taxon>
        <taxon>Halomonas</taxon>
    </lineage>
</organism>
<proteinExistence type="predicted"/>
<dbReference type="STRING" id="768066.HELO_2632"/>
<accession>E1V337</accession>
<dbReference type="Proteomes" id="UP001322512">
    <property type="component" value="Chromosome"/>
</dbReference>
<dbReference type="OrthoDB" id="6183380at2"/>
<protein>
    <submittedName>
        <fullName evidence="1">Uncharacterized protein</fullName>
    </submittedName>
</protein>
<dbReference type="Proteomes" id="UP000008707">
    <property type="component" value="Chromosome"/>
</dbReference>
<sequence>MSGGGGGSTDIEDTPEQRHMAEVAAEKWNYAQEQLAPLENEYMQDVGQMTTPSRMGYIEGQASQGQMQATHDLMGEASGKLNQAGIDPSSGRAQSVMTGLSLDAAEAGGSQMGRGQFEQENQQVQGLQNIVAMGQGESGQAQAGLSTVASYAQSDARSDAVQSFNRRSANLQLLGQVAGAGTRYGLDQIGGNSAAGLGLDTGVNQDAIDASIALNRG</sequence>
<name>E1V337_HALED</name>
<keyword evidence="4" id="KW-1185">Reference proteome</keyword>
<gene>
    <name evidence="1" type="ordered locus">HELO_2632</name>
    <name evidence="2" type="ORF">SR933_07170</name>
</gene>
<dbReference type="EMBL" id="FN869568">
    <property type="protein sequence ID" value="CBV42516.1"/>
    <property type="molecule type" value="Genomic_DNA"/>
</dbReference>
<reference evidence="1" key="1">
    <citation type="journal article" date="2010" name="Environ. Microbiol.">
        <title>A blueprint of ectoine metabolism from the genome of the industrial producer Halomonas elongata DSM 2581(T).</title>
        <authorList>
            <person name="Schwibbert K."/>
            <person name="Marin-Sanguino A."/>
            <person name="Bagyan I."/>
            <person name="Heidrich G."/>
            <person name="Lentzen G."/>
            <person name="Seitz H."/>
            <person name="Rampp M."/>
            <person name="Schuster S.C."/>
            <person name="Klenk H.P."/>
            <person name="Pfeiffer F."/>
            <person name="Oesterhelt D."/>
            <person name="Kunte H.J."/>
        </authorList>
    </citation>
    <scope>NUCLEOTIDE SEQUENCE</scope>
    <source>
        <strain evidence="1">Type strain: DSM 2581</strain>
    </source>
</reference>
<evidence type="ECO:0000313" key="4">
    <source>
        <dbReference type="Proteomes" id="UP001322512"/>
    </source>
</evidence>
<dbReference type="EMBL" id="CP139472">
    <property type="protein sequence ID" value="WPU48663.1"/>
    <property type="molecule type" value="Genomic_DNA"/>
</dbReference>
<reference evidence="3" key="3">
    <citation type="journal article" date="2011" name="Environ. Microbiol.">
        <title>A blueprint of ectoine metabolism from the genome of the industrial producer Halomonas elongata DSM 2581(T).</title>
        <authorList>
            <person name="Schwibbert K."/>
            <person name="Marin-Sanguino A."/>
            <person name="Bagyan I."/>
            <person name="Heidrich G."/>
            <person name="Lentzen G."/>
            <person name="Seitz H."/>
            <person name="Rampp M."/>
            <person name="Schuster S.C."/>
            <person name="Klenk H.P."/>
            <person name="Pfeiffer F."/>
            <person name="Oesterhelt D."/>
            <person name="Kunte H.J."/>
        </authorList>
    </citation>
    <scope>NUCLEOTIDE SEQUENCE [LARGE SCALE GENOMIC DNA]</scope>
    <source>
        <strain evidence="3">ATCC 33173 / DSM 2581 / NBRC 15536 / NCIMB 2198 / 1H9</strain>
    </source>
</reference>
<dbReference type="RefSeq" id="WP_013332388.1">
    <property type="nucleotide sequence ID" value="NC_014532.2"/>
</dbReference>
<evidence type="ECO:0000313" key="3">
    <source>
        <dbReference type="Proteomes" id="UP000008707"/>
    </source>
</evidence>
<reference evidence="1" key="2">
    <citation type="submission" date="2010-05" db="EMBL/GenBank/DDBJ databases">
        <title>Revision and reannotation of the Halomonas elongata DSM 2581(T) genome.</title>
        <authorList>
            <person name="Pfeiffer F."/>
            <person name="Bagyan I."/>
            <person name="Alfaro-Espinoza G."/>
            <person name="Zamora-Lagos M.A."/>
            <person name="Habermann B."/>
            <person name="Oesterhelt D."/>
            <person name="Kunte H.J."/>
        </authorList>
    </citation>
    <scope>NUCLEOTIDE SEQUENCE</scope>
    <source>
        <strain evidence="1">Type strain: DSM 2581</strain>
    </source>
</reference>